<evidence type="ECO:0000313" key="4">
    <source>
        <dbReference type="Proteomes" id="UP001642540"/>
    </source>
</evidence>
<dbReference type="EMBL" id="CAXLJM020000075">
    <property type="protein sequence ID" value="CAL8128962.1"/>
    <property type="molecule type" value="Genomic_DNA"/>
</dbReference>
<reference evidence="3 4" key="1">
    <citation type="submission" date="2024-08" db="EMBL/GenBank/DDBJ databases">
        <authorList>
            <person name="Cucini C."/>
            <person name="Frati F."/>
        </authorList>
    </citation>
    <scope>NUCLEOTIDE SEQUENCE [LARGE SCALE GENOMIC DNA]</scope>
</reference>
<keyword evidence="2" id="KW-0812">Transmembrane</keyword>
<feature type="compositionally biased region" description="Polar residues" evidence="1">
    <location>
        <begin position="1047"/>
        <end position="1056"/>
    </location>
</feature>
<keyword evidence="2" id="KW-1133">Transmembrane helix</keyword>
<evidence type="ECO:0000256" key="1">
    <source>
        <dbReference type="SAM" id="MobiDB-lite"/>
    </source>
</evidence>
<sequence length="1303" mass="146232">MMINLAANEKYKSIENVYGTVGHPIEVVSGCDTELVDPQGGNQGTPDKIMIPTTTCYRRQLHIVARGHSFVSISSEMGDFERDKITVTAVASAFNDNDPENVLRLELETMSPSTPGLLVVLQFAHQEWRGWEWERGSDGQSTVVKFYGRHSLSESIQLNLRDISPITSNTAFLNIPAIQLGVSENDQGPLGQLVLERETRKIKVLYQLENEYGPGAKVVRGIEWLPNLFLVSGGAWNIRGGKEQVIVTVSSAAQRERLSVHAGDGKEDKTLILESEDESNSGTYLVNLEKWEMGFLNSPQMGYVNGIYHVLGRIRKPDSIHTDCYTKTVNGRGGAGKGKEDLIFISGNGCPQYSNRDTEIFTGKFTKVKNSATFSHVTYHVEELVTCDLELKATGTSFHLIKFGFQPWEQIKKVGFSEKEETLAFQVGEEVENEENERIQLFKMWRNSTSEDYSNPVFQFYQPGMQVTSDIQVGKDGVIAATFMVHGKGLGQREMVRGLPLHINRFLINITEIEDYNDSDSGKVPQPQGTIIGGVNTGANQFWLFQLASGLEILDGGNCFQLDDEGSQPQRQRPCTNYLEFAQSFQAGLPVEINLDGENENGFIESGGKILVEKLRNFHEIRGRNLNTGEAIDKVTLSSCNILKQISAVEEILIKPLVGCSMNLIMEIGEQTQVYFEDSIDEENVEEEFTERTFHYRFKATRSFDLNNGKSEVSYLGATHNYYLPFKIDDLKSIWFDLESETIYYSIFGVENNDDGDAFYHHSMIVGSSYDDQFYAQPVMVTEDGFKIQVCRDGTIMLVLGAGSSFPPDSLRNQVILSFEIKAKELRITFILQTDTQFIYVGHGDVKGDRNVLENVDVSQSHLVGGGANDAIYEIKVLEKDVFIYPGFELDNDIELDFVDDSENVGDTMNIKQTIDLTDIVVQIRSQSGTKYVPKVERKEDDLVISMDGYEDVYPGKIWIVNGALRTVARRLQLLLNNAIMDLIPASFIEKNGRIKRSSSSSSESTADEENHTDWKIHPRPIIISDAAVYSIAKEDLEDGHDIKIGGSSNKANTSEPDNKAFTAARNGTDLYLTNVLANSAEITTVIISDYFADSSVKSKVEDYDDARSENGTEYEDYPLSQHNSKETEEMEIEENAETEHNPSSLLFPDMVLGVTISLPGLNLLLNDSEIVRVKEKKGEGHNNDEDKEGNVLEMGLQQEQPAQIMEWKFVLFEVEQEILENVPEIPRMFKCDECEEKSCLVEYSVGGIALMFVIILVSVPSIAREVRSRRKGKYEMEIQRRSQRDVKSGTKKVKLMNLHNLK</sequence>
<protein>
    <recommendedName>
        <fullName evidence="5">Chondroitin sulfate proteoglycan 4</fullName>
    </recommendedName>
</protein>
<dbReference type="Proteomes" id="UP001642540">
    <property type="component" value="Unassembled WGS sequence"/>
</dbReference>
<comment type="caution">
    <text evidence="3">The sequence shown here is derived from an EMBL/GenBank/DDBJ whole genome shotgun (WGS) entry which is preliminary data.</text>
</comment>
<accession>A0ABP1RIU4</accession>
<feature type="transmembrane region" description="Helical" evidence="2">
    <location>
        <begin position="1244"/>
        <end position="1264"/>
    </location>
</feature>
<organism evidence="3 4">
    <name type="scientific">Orchesella dallaii</name>
    <dbReference type="NCBI Taxonomy" id="48710"/>
    <lineage>
        <taxon>Eukaryota</taxon>
        <taxon>Metazoa</taxon>
        <taxon>Ecdysozoa</taxon>
        <taxon>Arthropoda</taxon>
        <taxon>Hexapoda</taxon>
        <taxon>Collembola</taxon>
        <taxon>Entomobryomorpha</taxon>
        <taxon>Entomobryoidea</taxon>
        <taxon>Orchesellidae</taxon>
        <taxon>Orchesellinae</taxon>
        <taxon>Orchesella</taxon>
    </lineage>
</organism>
<keyword evidence="2" id="KW-0472">Membrane</keyword>
<name>A0ABP1RIU4_9HEXA</name>
<feature type="compositionally biased region" description="Basic and acidic residues" evidence="1">
    <location>
        <begin position="1100"/>
        <end position="1111"/>
    </location>
</feature>
<feature type="region of interest" description="Disordered" evidence="1">
    <location>
        <begin position="1100"/>
        <end position="1144"/>
    </location>
</feature>
<evidence type="ECO:0000313" key="3">
    <source>
        <dbReference type="EMBL" id="CAL8128962.1"/>
    </source>
</evidence>
<evidence type="ECO:0000256" key="2">
    <source>
        <dbReference type="SAM" id="Phobius"/>
    </source>
</evidence>
<evidence type="ECO:0008006" key="5">
    <source>
        <dbReference type="Google" id="ProtNLM"/>
    </source>
</evidence>
<feature type="region of interest" description="Disordered" evidence="1">
    <location>
        <begin position="995"/>
        <end position="1014"/>
    </location>
</feature>
<proteinExistence type="predicted"/>
<feature type="region of interest" description="Disordered" evidence="1">
    <location>
        <begin position="1041"/>
        <end position="1061"/>
    </location>
</feature>
<keyword evidence="4" id="KW-1185">Reference proteome</keyword>
<gene>
    <name evidence="3" type="ORF">ODALV1_LOCUS22721</name>
</gene>